<dbReference type="Proteomes" id="UP000445696">
    <property type="component" value="Unassembled WGS sequence"/>
</dbReference>
<evidence type="ECO:0000313" key="4">
    <source>
        <dbReference type="Proteomes" id="UP000445696"/>
    </source>
</evidence>
<evidence type="ECO:0000259" key="2">
    <source>
        <dbReference type="Pfam" id="PF00582"/>
    </source>
</evidence>
<dbReference type="OrthoDB" id="5564966at2"/>
<dbReference type="SUPFAM" id="SSF52402">
    <property type="entry name" value="Adenine nucleotide alpha hydrolases-like"/>
    <property type="match status" value="1"/>
</dbReference>
<name>A0A845MHP1_9PROT</name>
<dbReference type="RefSeq" id="WP_161339294.1">
    <property type="nucleotide sequence ID" value="NZ_JBHSDG010000004.1"/>
</dbReference>
<keyword evidence="4" id="KW-1185">Reference proteome</keyword>
<dbReference type="PANTHER" id="PTHR46268:SF6">
    <property type="entry name" value="UNIVERSAL STRESS PROTEIN UP12"/>
    <property type="match status" value="1"/>
</dbReference>
<reference evidence="3 4" key="1">
    <citation type="journal article" date="2014" name="Int. J. Syst. Evol. Microbiol.">
        <title>Sneathiella chungangensis sp. nov., isolated from a marine sand, and emended description of the genus Sneathiella.</title>
        <authorList>
            <person name="Siamphan C."/>
            <person name="Kim H."/>
            <person name="Lee J.S."/>
            <person name="Kim W."/>
        </authorList>
    </citation>
    <scope>NUCLEOTIDE SEQUENCE [LARGE SCALE GENOMIC DNA]</scope>
    <source>
        <strain evidence="3 4">KCTC 32476</strain>
    </source>
</reference>
<dbReference type="PRINTS" id="PR01438">
    <property type="entry name" value="UNVRSLSTRESS"/>
</dbReference>
<dbReference type="Pfam" id="PF00582">
    <property type="entry name" value="Usp"/>
    <property type="match status" value="1"/>
</dbReference>
<gene>
    <name evidence="3" type="ORF">GQF03_10885</name>
</gene>
<dbReference type="Gene3D" id="3.40.50.620">
    <property type="entry name" value="HUPs"/>
    <property type="match status" value="1"/>
</dbReference>
<sequence>MFSIILVPSDGSKGSDEALRKAVELQKICGSELIIVTVFRHHSLLEASMSMVRPEQPENMDDILREYAREVAEAAKKFAQDLGSTNVRAFVKSGQPARTIVAFANDHNADLIVLGSRGQGDLEGFLLGSVSHKVTSLANCPVMVVKPLATDTGGKTAERTPV</sequence>
<accession>A0A845MHP1</accession>
<organism evidence="3 4">
    <name type="scientific">Sneathiella chungangensis</name>
    <dbReference type="NCBI Taxonomy" id="1418234"/>
    <lineage>
        <taxon>Bacteria</taxon>
        <taxon>Pseudomonadati</taxon>
        <taxon>Pseudomonadota</taxon>
        <taxon>Alphaproteobacteria</taxon>
        <taxon>Sneathiellales</taxon>
        <taxon>Sneathiellaceae</taxon>
        <taxon>Sneathiella</taxon>
    </lineage>
</organism>
<dbReference type="EMBL" id="WTVA01000004">
    <property type="protein sequence ID" value="MZR22836.1"/>
    <property type="molecule type" value="Genomic_DNA"/>
</dbReference>
<comment type="similarity">
    <text evidence="1">Belongs to the universal stress protein A family.</text>
</comment>
<feature type="domain" description="UspA" evidence="2">
    <location>
        <begin position="1"/>
        <end position="146"/>
    </location>
</feature>
<dbReference type="InterPro" id="IPR014729">
    <property type="entry name" value="Rossmann-like_a/b/a_fold"/>
</dbReference>
<dbReference type="CDD" id="cd00293">
    <property type="entry name" value="USP-like"/>
    <property type="match status" value="1"/>
</dbReference>
<dbReference type="AlphaFoldDB" id="A0A845MHP1"/>
<dbReference type="InterPro" id="IPR006016">
    <property type="entry name" value="UspA"/>
</dbReference>
<protein>
    <submittedName>
        <fullName evidence="3">Universal stress protein</fullName>
    </submittedName>
</protein>
<comment type="caution">
    <text evidence="3">The sequence shown here is derived from an EMBL/GenBank/DDBJ whole genome shotgun (WGS) entry which is preliminary data.</text>
</comment>
<proteinExistence type="inferred from homology"/>
<evidence type="ECO:0000256" key="1">
    <source>
        <dbReference type="ARBA" id="ARBA00008791"/>
    </source>
</evidence>
<dbReference type="PANTHER" id="PTHR46268">
    <property type="entry name" value="STRESS RESPONSE PROTEIN NHAX"/>
    <property type="match status" value="1"/>
</dbReference>
<evidence type="ECO:0000313" key="3">
    <source>
        <dbReference type="EMBL" id="MZR22836.1"/>
    </source>
</evidence>
<dbReference type="InterPro" id="IPR006015">
    <property type="entry name" value="Universal_stress_UspA"/>
</dbReference>